<feature type="region of interest" description="Disordered" evidence="6">
    <location>
        <begin position="1168"/>
        <end position="1211"/>
    </location>
</feature>
<dbReference type="PANTHER" id="PTHR46980:SF2">
    <property type="entry name" value="TRICALBIN-1-RELATED"/>
    <property type="match status" value="1"/>
</dbReference>
<feature type="compositionally biased region" description="Polar residues" evidence="6">
    <location>
        <begin position="826"/>
        <end position="851"/>
    </location>
</feature>
<evidence type="ECO:0000256" key="4">
    <source>
        <dbReference type="ARBA" id="ARBA00023121"/>
    </source>
</evidence>
<dbReference type="PROSITE" id="PS50004">
    <property type="entry name" value="C2"/>
    <property type="match status" value="5"/>
</dbReference>
<evidence type="ECO:0000259" key="8">
    <source>
        <dbReference type="PROSITE" id="PS50004"/>
    </source>
</evidence>
<dbReference type="Pfam" id="PF24920">
    <property type="entry name" value="C2_TCB1"/>
    <property type="match status" value="1"/>
</dbReference>
<dbReference type="InterPro" id="IPR052455">
    <property type="entry name" value="Tricalbin_domain"/>
</dbReference>
<dbReference type="RefSeq" id="XP_058349089.1">
    <property type="nucleotide sequence ID" value="XM_058480566.1"/>
</dbReference>
<accession>A0AAD7Y5F8</accession>
<dbReference type="GO" id="GO:0061817">
    <property type="term" value="P:endoplasmic reticulum-plasma membrane tethering"/>
    <property type="evidence" value="ECO:0007669"/>
    <property type="project" value="InterPro"/>
</dbReference>
<protein>
    <submittedName>
        <fullName evidence="10">Uncharacterized protein</fullName>
    </submittedName>
</protein>
<keyword evidence="5 7" id="KW-0472">Membrane</keyword>
<evidence type="ECO:0000256" key="5">
    <source>
        <dbReference type="ARBA" id="ARBA00023136"/>
    </source>
</evidence>
<feature type="transmembrane region" description="Helical" evidence="7">
    <location>
        <begin position="103"/>
        <end position="120"/>
    </location>
</feature>
<evidence type="ECO:0000256" key="7">
    <source>
        <dbReference type="SAM" id="Phobius"/>
    </source>
</evidence>
<feature type="domain" description="C2" evidence="8">
    <location>
        <begin position="367"/>
        <end position="496"/>
    </location>
</feature>
<name>A0AAD7Y5F8_9FUNG</name>
<dbReference type="InterPro" id="IPR017147">
    <property type="entry name" value="Tricalbin"/>
</dbReference>
<evidence type="ECO:0000256" key="2">
    <source>
        <dbReference type="ARBA" id="ARBA00022448"/>
    </source>
</evidence>
<dbReference type="Pfam" id="PF25669">
    <property type="entry name" value="SMP_MUG190-like"/>
    <property type="match status" value="2"/>
</dbReference>
<keyword evidence="4" id="KW-0446">Lipid-binding</keyword>
<keyword evidence="3" id="KW-0445">Lipid transport</keyword>
<feature type="compositionally biased region" description="Polar residues" evidence="6">
    <location>
        <begin position="1168"/>
        <end position="1195"/>
    </location>
</feature>
<keyword evidence="2" id="KW-0813">Transport</keyword>
<evidence type="ECO:0000256" key="6">
    <source>
        <dbReference type="SAM" id="MobiDB-lite"/>
    </source>
</evidence>
<feature type="region of interest" description="Disordered" evidence="6">
    <location>
        <begin position="1"/>
        <end position="39"/>
    </location>
</feature>
<dbReference type="CDD" id="cd00030">
    <property type="entry name" value="C2"/>
    <property type="match status" value="1"/>
</dbReference>
<dbReference type="InterPro" id="IPR000008">
    <property type="entry name" value="C2_dom"/>
</dbReference>
<evidence type="ECO:0000313" key="11">
    <source>
        <dbReference type="Proteomes" id="UP001234581"/>
    </source>
</evidence>
<feature type="domain" description="C2" evidence="8">
    <location>
        <begin position="1007"/>
        <end position="1126"/>
    </location>
</feature>
<dbReference type="Gene3D" id="2.60.40.150">
    <property type="entry name" value="C2 domain"/>
    <property type="match status" value="5"/>
</dbReference>
<dbReference type="SUPFAM" id="SSF49562">
    <property type="entry name" value="C2 domain (Calcium/lipid-binding domain, CaLB)"/>
    <property type="match status" value="5"/>
</dbReference>
<dbReference type="PIRSF" id="PIRSF037232">
    <property type="entry name" value="Tricalbin"/>
    <property type="match status" value="1"/>
</dbReference>
<feature type="domain" description="SMP-LTD" evidence="9">
    <location>
        <begin position="168"/>
        <end position="370"/>
    </location>
</feature>
<dbReference type="InterPro" id="IPR056910">
    <property type="entry name" value="TCB1-3_C2"/>
</dbReference>
<keyword evidence="7" id="KW-0812">Transmembrane</keyword>
<sequence length="1344" mass="151101">MDSMEKENDASQQPNTPSAKVESSKQSTTTTTTAATNTFPLPDDHDTFLTVGAFPSQPSDIVSWLDPTLSNLTATLSEQGGKDNISLQDMLEEKLPKALYGEWYHNVAVLFVTALVAFLLGKLKVEMGAVIVGCFVIAVYYQTSMQQYRYNKRNDLQRVLAKTQNEADEEPVEWMNGFLQKFWLVFEPALCMLILENLDTVIGDYLPSFVESVRLTTLTLGTKPFRIESVKTYLNQDADTVCMDWRVSFIPNDLHDLTTIEREPLVNPKIVINIHLIKGIVIPVQLEDISFKGKMRVKIRFMNKFPYAKVFDASFLDKPDFDYNLRPLGTDSLGFDVNVIPGLSEFVRDQAHAILGPMMYAPNSFTFDVEQFFAGEMDISQANGILAVKIQSTSNLDKVNANGGPFVSRPKSTLNPYMRFFVDNTMELGRSSVQNNTFQPEWNETHFLLLNNLNGQLCLEMNNKGAKENGDDDERVATAYFDLRELDDEDRNEQEGLDLALLHKGNMIGDIKVDMRYFAVSKPVKHEDGTVDPAPESNSAVLRLTVHECQGLVGPPRLSPFVRVMVNGKQILRTSVAWHKTNPHYESSGETVVLDKSEVFVRVEVKDWRKVHDDTLLGVWTAPLSEILEQQEMNEGWWTMTMDDKPIGNLRFSAQWKPVIMRGLTQESGHSYDTPAIGVMRFTFWQARDLRNVENVGKSDPYVRVLSGFQVRERTSVIDNNLDPEWGETLYVPVHSTKEDLVLEVMDWNAKSRDKSLGMIEFSTKDMVQLCVGDQSENPDRWYESTGKKIDQWEQLRTTDRRGGKGELRYTAEFLPTLALPKPRPISQTPESSQEQNDTQTSSDDIGTKQQGGEEELSVLDLHGSPIKYTPDGLVDMASYSSGVLRVKIHEVELPQRNYAYCQLVADALLPQWKSSKLKGRKLEFNETADVFIKEADISRIAIEVRPAIADEKDDRKFGYWVDNVKGIVRHIQNKRRSTGNEETLDDGKWFSLYGEGGGRIRLGFDYIPMSSFILNPDESIDNQGNLTVTLMRAKDLMAADKSGTSDPYVVFTVNGERVHKSSVVKKTLNPVWKNEQFSVPIQSRVTASFRIEVFDWNQIQGDEPIGSGGITLRGDMVESFMAKTVSIPLDGVAGVSGDVIVRFLWQPQLLVKRRTQTSVLGTTRIGTNLSMSSTSSGEMGPSASRSRTSLFSDSGHSRADSDHGSLSTMNDSMELSDASGMPAMISVQLVEARGLRAVDRNGTSDPYVRVRVGKHIVHKSKTITKTLAPTWNETFAINVPAEPTAVSFKLKDYNRFSRAVDLGECRWNIWDLVSPEHRRADQWLPLSPMGSGELHVILELSPQ</sequence>
<comment type="caution">
    <text evidence="10">The sequence shown here is derived from an EMBL/GenBank/DDBJ whole genome shotgun (WGS) entry which is preliminary data.</text>
</comment>
<dbReference type="GO" id="GO:0016020">
    <property type="term" value="C:membrane"/>
    <property type="evidence" value="ECO:0007669"/>
    <property type="project" value="UniProtKB-SubCell"/>
</dbReference>
<dbReference type="Pfam" id="PF00168">
    <property type="entry name" value="C2"/>
    <property type="match status" value="5"/>
</dbReference>
<feature type="domain" description="C2" evidence="8">
    <location>
        <begin position="1206"/>
        <end position="1325"/>
    </location>
</feature>
<evidence type="ECO:0000256" key="3">
    <source>
        <dbReference type="ARBA" id="ARBA00023055"/>
    </source>
</evidence>
<dbReference type="InterPro" id="IPR031468">
    <property type="entry name" value="SMP_LBD"/>
</dbReference>
<evidence type="ECO:0000256" key="1">
    <source>
        <dbReference type="ARBA" id="ARBA00004370"/>
    </source>
</evidence>
<dbReference type="InterPro" id="IPR035892">
    <property type="entry name" value="C2_domain_sf"/>
</dbReference>
<evidence type="ECO:0000259" key="9">
    <source>
        <dbReference type="PROSITE" id="PS51847"/>
    </source>
</evidence>
<dbReference type="GO" id="GO:0008289">
    <property type="term" value="F:lipid binding"/>
    <property type="evidence" value="ECO:0007669"/>
    <property type="project" value="UniProtKB-KW"/>
</dbReference>
<feature type="transmembrane region" description="Helical" evidence="7">
    <location>
        <begin position="127"/>
        <end position="143"/>
    </location>
</feature>
<comment type="subcellular location">
    <subcellularLocation>
        <location evidence="1">Membrane</location>
    </subcellularLocation>
</comment>
<reference evidence="10 11" key="1">
    <citation type="submission" date="2023-03" db="EMBL/GenBank/DDBJ databases">
        <title>Genome sequence of Lichtheimia ornata CBS 291.66.</title>
        <authorList>
            <person name="Mohabir J.T."/>
            <person name="Shea T.P."/>
            <person name="Kurbessoian T."/>
            <person name="Berby B."/>
            <person name="Fontaine J."/>
            <person name="Livny J."/>
            <person name="Gnirke A."/>
            <person name="Stajich J.E."/>
            <person name="Cuomo C.A."/>
        </authorList>
    </citation>
    <scope>NUCLEOTIDE SEQUENCE [LARGE SCALE GENOMIC DNA]</scope>
    <source>
        <strain evidence="10">CBS 291.66</strain>
    </source>
</reference>
<feature type="compositionally biased region" description="Low complexity" evidence="6">
    <location>
        <begin position="28"/>
        <end position="38"/>
    </location>
</feature>
<dbReference type="PANTHER" id="PTHR46980">
    <property type="entry name" value="TRICALBIN-1-RELATED"/>
    <property type="match status" value="1"/>
</dbReference>
<feature type="domain" description="C2" evidence="8">
    <location>
        <begin position="661"/>
        <end position="783"/>
    </location>
</feature>
<dbReference type="CDD" id="cd21678">
    <property type="entry name" value="SMP_TCB"/>
    <property type="match status" value="1"/>
</dbReference>
<keyword evidence="11" id="KW-1185">Reference proteome</keyword>
<dbReference type="GeneID" id="83207878"/>
<proteinExistence type="predicted"/>
<dbReference type="PROSITE" id="PS51847">
    <property type="entry name" value="SMP"/>
    <property type="match status" value="1"/>
</dbReference>
<dbReference type="GO" id="GO:0071944">
    <property type="term" value="C:cell periphery"/>
    <property type="evidence" value="ECO:0007669"/>
    <property type="project" value="UniProtKB-ARBA"/>
</dbReference>
<dbReference type="Proteomes" id="UP001234581">
    <property type="component" value="Unassembled WGS sequence"/>
</dbReference>
<dbReference type="GO" id="GO:0006869">
    <property type="term" value="P:lipid transport"/>
    <property type="evidence" value="ECO:0007669"/>
    <property type="project" value="UniProtKB-KW"/>
</dbReference>
<organism evidence="10 11">
    <name type="scientific">Lichtheimia ornata</name>
    <dbReference type="NCBI Taxonomy" id="688661"/>
    <lineage>
        <taxon>Eukaryota</taxon>
        <taxon>Fungi</taxon>
        <taxon>Fungi incertae sedis</taxon>
        <taxon>Mucoromycota</taxon>
        <taxon>Mucoromycotina</taxon>
        <taxon>Mucoromycetes</taxon>
        <taxon>Mucorales</taxon>
        <taxon>Lichtheimiaceae</taxon>
        <taxon>Lichtheimia</taxon>
    </lineage>
</organism>
<gene>
    <name evidence="10" type="ORF">O0I10_000456</name>
</gene>
<keyword evidence="7" id="KW-1133">Transmembrane helix</keyword>
<dbReference type="SMART" id="SM00239">
    <property type="entry name" value="C2"/>
    <property type="match status" value="5"/>
</dbReference>
<feature type="domain" description="C2" evidence="8">
    <location>
        <begin position="523"/>
        <end position="638"/>
    </location>
</feature>
<dbReference type="EMBL" id="JARTCD010000001">
    <property type="protein sequence ID" value="KAJ8664177.1"/>
    <property type="molecule type" value="Genomic_DNA"/>
</dbReference>
<evidence type="ECO:0000313" key="10">
    <source>
        <dbReference type="EMBL" id="KAJ8664177.1"/>
    </source>
</evidence>
<feature type="region of interest" description="Disordered" evidence="6">
    <location>
        <begin position="819"/>
        <end position="854"/>
    </location>
</feature>